<organism evidence="3 4">
    <name type="scientific">Rhynchospora breviuscula</name>
    <dbReference type="NCBI Taxonomy" id="2022672"/>
    <lineage>
        <taxon>Eukaryota</taxon>
        <taxon>Viridiplantae</taxon>
        <taxon>Streptophyta</taxon>
        <taxon>Embryophyta</taxon>
        <taxon>Tracheophyta</taxon>
        <taxon>Spermatophyta</taxon>
        <taxon>Magnoliopsida</taxon>
        <taxon>Liliopsida</taxon>
        <taxon>Poales</taxon>
        <taxon>Cyperaceae</taxon>
        <taxon>Cyperoideae</taxon>
        <taxon>Rhynchosporeae</taxon>
        <taxon>Rhynchospora</taxon>
    </lineage>
</organism>
<feature type="domain" description="DUF7950" evidence="2">
    <location>
        <begin position="162"/>
        <end position="283"/>
    </location>
</feature>
<dbReference type="PANTHER" id="PTHR33595">
    <property type="entry name" value="VON WILLEBRAND FACTOR A DOMAIN PROTEIN"/>
    <property type="match status" value="1"/>
</dbReference>
<dbReference type="EMBL" id="JAMQYH010000005">
    <property type="protein sequence ID" value="KAJ1685813.1"/>
    <property type="molecule type" value="Genomic_DNA"/>
</dbReference>
<feature type="compositionally biased region" description="Low complexity" evidence="1">
    <location>
        <begin position="107"/>
        <end position="123"/>
    </location>
</feature>
<feature type="compositionally biased region" description="Low complexity" evidence="1">
    <location>
        <begin position="84"/>
        <end position="95"/>
    </location>
</feature>
<sequence>MMERRGGCCIARYGGDTDVAWRVGRIMLKYRPIAPKPAAMAPAATATADLKSAPVGGRFKRKAPAGTATGTRPGGKRGRKPKKANTTTTTTTTTTPPQAEDREEKCSSSSSSITTTTSVDSSSLVTLPLMPESPEVKPVPVVGQVNKSATAVVVPTPVRPVGSWATVEGLTDIWRDEVPVMPGVTSDETPAFVSDGWGRVTWANEAYKNLVTGGGEEGEEVSVGLVTRGLVPAWGTCGGFTCRVRVRYACRKKGKVSLAAPCDVWRVEGGGYAWRLDIQTALSLGLSL</sequence>
<evidence type="ECO:0000313" key="3">
    <source>
        <dbReference type="EMBL" id="KAJ1685813.1"/>
    </source>
</evidence>
<feature type="region of interest" description="Disordered" evidence="1">
    <location>
        <begin position="52"/>
        <end position="123"/>
    </location>
</feature>
<dbReference type="Proteomes" id="UP001151287">
    <property type="component" value="Unassembled WGS sequence"/>
</dbReference>
<dbReference type="OrthoDB" id="1898295at2759"/>
<dbReference type="AlphaFoldDB" id="A0A9Q0HGB5"/>
<evidence type="ECO:0000313" key="4">
    <source>
        <dbReference type="Proteomes" id="UP001151287"/>
    </source>
</evidence>
<dbReference type="Pfam" id="PF25821">
    <property type="entry name" value="DUF7950"/>
    <property type="match status" value="1"/>
</dbReference>
<keyword evidence="4" id="KW-1185">Reference proteome</keyword>
<protein>
    <recommendedName>
        <fullName evidence="2">DUF7950 domain-containing protein</fullName>
    </recommendedName>
</protein>
<reference evidence="3" key="1">
    <citation type="journal article" date="2022" name="Cell">
        <title>Repeat-based holocentromeres influence genome architecture and karyotype evolution.</title>
        <authorList>
            <person name="Hofstatter P.G."/>
            <person name="Thangavel G."/>
            <person name="Lux T."/>
            <person name="Neumann P."/>
            <person name="Vondrak T."/>
            <person name="Novak P."/>
            <person name="Zhang M."/>
            <person name="Costa L."/>
            <person name="Castellani M."/>
            <person name="Scott A."/>
            <person name="Toegelov H."/>
            <person name="Fuchs J."/>
            <person name="Mata-Sucre Y."/>
            <person name="Dias Y."/>
            <person name="Vanzela A.L.L."/>
            <person name="Huettel B."/>
            <person name="Almeida C.C.S."/>
            <person name="Simkova H."/>
            <person name="Souza G."/>
            <person name="Pedrosa-Harand A."/>
            <person name="Macas J."/>
            <person name="Mayer K.F.X."/>
            <person name="Houben A."/>
            <person name="Marques A."/>
        </authorList>
    </citation>
    <scope>NUCLEOTIDE SEQUENCE</scope>
    <source>
        <strain evidence="3">RhyBre1mFocal</strain>
    </source>
</reference>
<comment type="caution">
    <text evidence="3">The sequence shown here is derived from an EMBL/GenBank/DDBJ whole genome shotgun (WGS) entry which is preliminary data.</text>
</comment>
<proteinExistence type="predicted"/>
<dbReference type="PANTHER" id="PTHR33595:SF7">
    <property type="entry name" value="OS12G0242500 PROTEIN"/>
    <property type="match status" value="1"/>
</dbReference>
<accession>A0A9Q0HGB5</accession>
<dbReference type="InterPro" id="IPR057710">
    <property type="entry name" value="DUF7950"/>
</dbReference>
<name>A0A9Q0HGB5_9POAL</name>
<gene>
    <name evidence="3" type="ORF">LUZ63_017203</name>
</gene>
<feature type="compositionally biased region" description="Basic residues" evidence="1">
    <location>
        <begin position="74"/>
        <end position="83"/>
    </location>
</feature>
<evidence type="ECO:0000259" key="2">
    <source>
        <dbReference type="Pfam" id="PF25821"/>
    </source>
</evidence>
<evidence type="ECO:0000256" key="1">
    <source>
        <dbReference type="SAM" id="MobiDB-lite"/>
    </source>
</evidence>